<gene>
    <name evidence="3" type="ORF">MAR_010740</name>
</gene>
<feature type="domain" description="Synapsin pre-ATP-grasp" evidence="2">
    <location>
        <begin position="68"/>
        <end position="168"/>
    </location>
</feature>
<feature type="compositionally biased region" description="Low complexity" evidence="1">
    <location>
        <begin position="35"/>
        <end position="49"/>
    </location>
</feature>
<proteinExistence type="predicted"/>
<dbReference type="PANTHER" id="PTHR10841">
    <property type="entry name" value="SYNAPSIN"/>
    <property type="match status" value="1"/>
</dbReference>
<organism evidence="3 4">
    <name type="scientific">Mya arenaria</name>
    <name type="common">Soft-shell clam</name>
    <dbReference type="NCBI Taxonomy" id="6604"/>
    <lineage>
        <taxon>Eukaryota</taxon>
        <taxon>Metazoa</taxon>
        <taxon>Spiralia</taxon>
        <taxon>Lophotrochozoa</taxon>
        <taxon>Mollusca</taxon>
        <taxon>Bivalvia</taxon>
        <taxon>Autobranchia</taxon>
        <taxon>Heteroconchia</taxon>
        <taxon>Euheterodonta</taxon>
        <taxon>Imparidentia</taxon>
        <taxon>Neoheterodontei</taxon>
        <taxon>Myida</taxon>
        <taxon>Myoidea</taxon>
        <taxon>Myidae</taxon>
        <taxon>Mya</taxon>
    </lineage>
</organism>
<dbReference type="PRINTS" id="PR01368">
    <property type="entry name" value="SYNAPSIN"/>
</dbReference>
<dbReference type="EMBL" id="CP111025">
    <property type="protein sequence ID" value="WAR25036.1"/>
    <property type="molecule type" value="Genomic_DNA"/>
</dbReference>
<dbReference type="Pfam" id="PF02078">
    <property type="entry name" value="Synapsin"/>
    <property type="match status" value="1"/>
</dbReference>
<evidence type="ECO:0000313" key="3">
    <source>
        <dbReference type="EMBL" id="WAR25036.1"/>
    </source>
</evidence>
<feature type="region of interest" description="Disordered" evidence="1">
    <location>
        <begin position="28"/>
        <end position="50"/>
    </location>
</feature>
<protein>
    <submittedName>
        <fullName evidence="3">SYN-like protein</fullName>
    </submittedName>
</protein>
<evidence type="ECO:0000256" key="1">
    <source>
        <dbReference type="SAM" id="MobiDB-lite"/>
    </source>
</evidence>
<dbReference type="InterPro" id="IPR020897">
    <property type="entry name" value="Synapsin_pre-ATP-grasp_dom"/>
</dbReference>
<dbReference type="InterPro" id="IPR016185">
    <property type="entry name" value="PreATP-grasp_dom_sf"/>
</dbReference>
<dbReference type="PANTHER" id="PTHR10841:SF17">
    <property type="entry name" value="SYNAPSIN"/>
    <property type="match status" value="1"/>
</dbReference>
<name>A0ABY7FW16_MYAAR</name>
<feature type="region of interest" description="Disordered" evidence="1">
    <location>
        <begin position="176"/>
        <end position="205"/>
    </location>
</feature>
<evidence type="ECO:0000313" key="4">
    <source>
        <dbReference type="Proteomes" id="UP001164746"/>
    </source>
</evidence>
<dbReference type="SUPFAM" id="SSF52440">
    <property type="entry name" value="PreATP-grasp domain"/>
    <property type="match status" value="1"/>
</dbReference>
<dbReference type="Pfam" id="PF10581">
    <property type="entry name" value="Synapsin_N"/>
    <property type="match status" value="1"/>
</dbReference>
<dbReference type="InterPro" id="IPR019736">
    <property type="entry name" value="Synapsin_P_site"/>
</dbReference>
<reference evidence="3" key="1">
    <citation type="submission" date="2022-11" db="EMBL/GenBank/DDBJ databases">
        <title>Centuries of genome instability and evolution in soft-shell clam transmissible cancer (bioRxiv).</title>
        <authorList>
            <person name="Hart S.F.M."/>
            <person name="Yonemitsu M.A."/>
            <person name="Giersch R.M."/>
            <person name="Beal B.F."/>
            <person name="Arriagada G."/>
            <person name="Davis B.W."/>
            <person name="Ostrander E.A."/>
            <person name="Goff S.P."/>
            <person name="Metzger M.J."/>
        </authorList>
    </citation>
    <scope>NUCLEOTIDE SEQUENCE</scope>
    <source>
        <strain evidence="3">MELC-2E11</strain>
        <tissue evidence="3">Siphon/mantle</tissue>
    </source>
</reference>
<dbReference type="Gene3D" id="3.40.50.20">
    <property type="match status" value="1"/>
</dbReference>
<dbReference type="InterPro" id="IPR001359">
    <property type="entry name" value="Synapsin"/>
</dbReference>
<keyword evidence="4" id="KW-1185">Reference proteome</keyword>
<sequence>MNFLRRRFSSGDLQGELRDDEELNFSRLNFSKRGPSPSAPSSPSKSQSSTGLFSSVITAVQAQKPAYNKDRCKTLLVVDDQHTNWGKYFQGRKIFGDWDVRVEQAEFSEINLASYSDTGTMVDIQVTRQGTKVVRSFKPDFLLIRQHVRDAGEDWRNILIGLQYGGIPICSVDRDPEPCGQGELPPHSPGVLPEPSRNGEYLLEH</sequence>
<accession>A0ABY7FW16</accession>
<dbReference type="Proteomes" id="UP001164746">
    <property type="component" value="Chromosome 14"/>
</dbReference>
<evidence type="ECO:0000259" key="2">
    <source>
        <dbReference type="Pfam" id="PF02078"/>
    </source>
</evidence>